<dbReference type="InterPro" id="IPR007109">
    <property type="entry name" value="Brix"/>
</dbReference>
<protein>
    <recommendedName>
        <fullName evidence="1">U3 small nucleolar ribonucleoprotein protein IMP4</fullName>
    </recommendedName>
</protein>
<dbReference type="GO" id="GO:0030515">
    <property type="term" value="F:snoRNA binding"/>
    <property type="evidence" value="ECO:0007669"/>
    <property type="project" value="TreeGrafter"/>
</dbReference>
<dbReference type="SMART" id="SM00879">
    <property type="entry name" value="Brix"/>
    <property type="match status" value="1"/>
</dbReference>
<evidence type="ECO:0000313" key="4">
    <source>
        <dbReference type="Proteomes" id="UP001201980"/>
    </source>
</evidence>
<dbReference type="Pfam" id="PF04427">
    <property type="entry name" value="Brix"/>
    <property type="match status" value="1"/>
</dbReference>
<dbReference type="InterPro" id="IPR044281">
    <property type="entry name" value="IMP4/RPF1"/>
</dbReference>
<dbReference type="GO" id="GO:0042134">
    <property type="term" value="F:rRNA primary transcript binding"/>
    <property type="evidence" value="ECO:0007669"/>
    <property type="project" value="InterPro"/>
</dbReference>
<accession>A0AAD5WRG9</accession>
<proteinExistence type="predicted"/>
<dbReference type="PROSITE" id="PS50833">
    <property type="entry name" value="BRIX"/>
    <property type="match status" value="1"/>
</dbReference>
<reference evidence="3" key="1">
    <citation type="submission" date="2022-07" db="EMBL/GenBank/DDBJ databases">
        <title>Draft genome sequence of Zalerion maritima ATCC 34329, a (micro)plastics degrading marine fungus.</title>
        <authorList>
            <person name="Paco A."/>
            <person name="Goncalves M.F.M."/>
            <person name="Rocha-Santos T.A.P."/>
            <person name="Alves A."/>
        </authorList>
    </citation>
    <scope>NUCLEOTIDE SEQUENCE</scope>
    <source>
        <strain evidence="3">ATCC 34329</strain>
    </source>
</reference>
<dbReference type="EMBL" id="JAKWBI020000139">
    <property type="protein sequence ID" value="KAJ2901745.1"/>
    <property type="molecule type" value="Genomic_DNA"/>
</dbReference>
<dbReference type="SUPFAM" id="SSF52954">
    <property type="entry name" value="Class II aaRS ABD-related"/>
    <property type="match status" value="1"/>
</dbReference>
<dbReference type="GO" id="GO:0005654">
    <property type="term" value="C:nucleoplasm"/>
    <property type="evidence" value="ECO:0007669"/>
    <property type="project" value="UniProtKB-ARBA"/>
</dbReference>
<organism evidence="3 4">
    <name type="scientific">Zalerion maritima</name>
    <dbReference type="NCBI Taxonomy" id="339359"/>
    <lineage>
        <taxon>Eukaryota</taxon>
        <taxon>Fungi</taxon>
        <taxon>Dikarya</taxon>
        <taxon>Ascomycota</taxon>
        <taxon>Pezizomycotina</taxon>
        <taxon>Sordariomycetes</taxon>
        <taxon>Lulworthiomycetidae</taxon>
        <taxon>Lulworthiales</taxon>
        <taxon>Lulworthiaceae</taxon>
        <taxon>Zalerion</taxon>
    </lineage>
</organism>
<sequence length="297" mass="34250">MLRKIARQRRDFIHRKALELQEAETVEKRAKLREALASGKPLDSKIANDEQLRKDFRYDESRLDSENQAEDLDDEYGLLSGIVEPRVVVTTAREPSTRMTAFSKEIRLLLPTSIRLNRGNVILPDLVSAARKSGQTDVIMLSEHRGTPTGMTISHFPHGPTASFTLHNVVMRHEIPESLRGTVSESYPHLIFEGFTTKLGKRVVRILQHVFPPRDALTSKAKLGHRVIIFANRDDWIEMRHYVYVQTSKESVELSEVGPRMTMRLFEIRRGTLENKDADSEWQLRQYTRTSKKKTYL</sequence>
<feature type="domain" description="Brix" evidence="2">
    <location>
        <begin position="85"/>
        <end position="274"/>
    </location>
</feature>
<dbReference type="PANTHER" id="PTHR22734:SF2">
    <property type="entry name" value="U3 SMALL NUCLEOLAR RIBONUCLEOPROTEIN PROTEIN IMP4"/>
    <property type="match status" value="1"/>
</dbReference>
<dbReference type="GO" id="GO:0042274">
    <property type="term" value="P:ribosomal small subunit biogenesis"/>
    <property type="evidence" value="ECO:0007669"/>
    <property type="project" value="UniProtKB-ARBA"/>
</dbReference>
<keyword evidence="4" id="KW-1185">Reference proteome</keyword>
<dbReference type="Proteomes" id="UP001201980">
    <property type="component" value="Unassembled WGS sequence"/>
</dbReference>
<dbReference type="GO" id="GO:0032040">
    <property type="term" value="C:small-subunit processome"/>
    <property type="evidence" value="ECO:0007669"/>
    <property type="project" value="TreeGrafter"/>
</dbReference>
<dbReference type="AlphaFoldDB" id="A0AAD5WRG9"/>
<evidence type="ECO:0000256" key="1">
    <source>
        <dbReference type="ARBA" id="ARBA00040513"/>
    </source>
</evidence>
<comment type="caution">
    <text evidence="3">The sequence shown here is derived from an EMBL/GenBank/DDBJ whole genome shotgun (WGS) entry which is preliminary data.</text>
</comment>
<dbReference type="FunFam" id="3.40.50.10480:FF:000001">
    <property type="entry name" value="IMP4, U3 small nucleolar ribonucleoprotein"/>
    <property type="match status" value="1"/>
</dbReference>
<dbReference type="GO" id="GO:0034457">
    <property type="term" value="C:Mpp10 complex"/>
    <property type="evidence" value="ECO:0007669"/>
    <property type="project" value="UniProtKB-ARBA"/>
</dbReference>
<evidence type="ECO:0000259" key="2">
    <source>
        <dbReference type="PROSITE" id="PS50833"/>
    </source>
</evidence>
<evidence type="ECO:0000313" key="3">
    <source>
        <dbReference type="EMBL" id="KAJ2901745.1"/>
    </source>
</evidence>
<dbReference type="GO" id="GO:0006364">
    <property type="term" value="P:rRNA processing"/>
    <property type="evidence" value="ECO:0007669"/>
    <property type="project" value="InterPro"/>
</dbReference>
<gene>
    <name evidence="3" type="ORF">MKZ38_001417</name>
</gene>
<name>A0AAD5WRG9_9PEZI</name>
<dbReference type="PANTHER" id="PTHR22734">
    <property type="entry name" value="U3 SMALL NUCLEOLAR RIBONUCLEOPROTEIN PROTEIN IMP4"/>
    <property type="match status" value="1"/>
</dbReference>
<dbReference type="Gene3D" id="3.40.50.10480">
    <property type="entry name" value="Probable brix-domain ribosomal biogenesis protein"/>
    <property type="match status" value="1"/>
</dbReference>